<dbReference type="InterPro" id="IPR019632">
    <property type="entry name" value="DUF2497"/>
</dbReference>
<protein>
    <recommendedName>
        <fullName evidence="4">Pole-organizing protein PopZ</fullName>
    </recommendedName>
</protein>
<name>A0A348FYZ3_9HYPH</name>
<dbReference type="KEGG" id="blag:BLTE_12110"/>
<dbReference type="AlphaFoldDB" id="A0A348FYZ3"/>
<gene>
    <name evidence="2" type="ORF">BLTE_12110</name>
</gene>
<organism evidence="2 3">
    <name type="scientific">Blastochloris tepida</name>
    <dbReference type="NCBI Taxonomy" id="2233851"/>
    <lineage>
        <taxon>Bacteria</taxon>
        <taxon>Pseudomonadati</taxon>
        <taxon>Pseudomonadota</taxon>
        <taxon>Alphaproteobacteria</taxon>
        <taxon>Hyphomicrobiales</taxon>
        <taxon>Blastochloridaceae</taxon>
        <taxon>Blastochloris</taxon>
    </lineage>
</organism>
<feature type="region of interest" description="Disordered" evidence="1">
    <location>
        <begin position="1"/>
        <end position="54"/>
    </location>
</feature>
<feature type="compositionally biased region" description="Low complexity" evidence="1">
    <location>
        <begin position="26"/>
        <end position="44"/>
    </location>
</feature>
<evidence type="ECO:0000313" key="2">
    <source>
        <dbReference type="EMBL" id="BBF92526.1"/>
    </source>
</evidence>
<reference evidence="2 3" key="1">
    <citation type="submission" date="2018-08" db="EMBL/GenBank/DDBJ databases">
        <title>Complete genome sequencing of Blastochloris tepida GI.</title>
        <authorList>
            <person name="Tsukatani Y."/>
            <person name="Mori H."/>
        </authorList>
    </citation>
    <scope>NUCLEOTIDE SEQUENCE [LARGE SCALE GENOMIC DNA]</scope>
    <source>
        <strain evidence="2 3">GI</strain>
    </source>
</reference>
<dbReference type="EMBL" id="AP018907">
    <property type="protein sequence ID" value="BBF92526.1"/>
    <property type="molecule type" value="Genomic_DNA"/>
</dbReference>
<sequence length="202" mass="21408">MEEILASIRRIIADDEPPKTAPAPAKPESAAPPSQPPSAQAAEDNVAMGQDDIDALLSGFDEKVAEPAPALSQVLELTDAVPLPVQPKANGVSRVEPREDVMFREVDEPPPAPMPRAASPSFPVAEAASAGSPILSQAASAAVSAAFGSLTHTILSNNARTLEDLVQDMLRPMLKQWLDENLPTVVERLVRAEIERVSRGRG</sequence>
<accession>A0A348FYZ3</accession>
<proteinExistence type="predicted"/>
<evidence type="ECO:0008006" key="4">
    <source>
        <dbReference type="Google" id="ProtNLM"/>
    </source>
</evidence>
<evidence type="ECO:0000313" key="3">
    <source>
        <dbReference type="Proteomes" id="UP000266934"/>
    </source>
</evidence>
<evidence type="ECO:0000256" key="1">
    <source>
        <dbReference type="SAM" id="MobiDB-lite"/>
    </source>
</evidence>
<dbReference type="Pfam" id="PF10691">
    <property type="entry name" value="DUF2497"/>
    <property type="match status" value="1"/>
</dbReference>
<dbReference type="Proteomes" id="UP000266934">
    <property type="component" value="Chromosome"/>
</dbReference>
<keyword evidence="3" id="KW-1185">Reference proteome</keyword>